<reference evidence="1" key="1">
    <citation type="submission" date="2022-03" db="EMBL/GenBank/DDBJ databases">
        <authorList>
            <person name="Martin H S."/>
        </authorList>
    </citation>
    <scope>NUCLEOTIDE SEQUENCE</scope>
</reference>
<proteinExistence type="predicted"/>
<accession>A0ABN8J245</accession>
<evidence type="ECO:0000313" key="1">
    <source>
        <dbReference type="EMBL" id="CAH2069242.1"/>
    </source>
</evidence>
<dbReference type="Proteomes" id="UP000837857">
    <property type="component" value="Chromosome 5"/>
</dbReference>
<name>A0ABN8J245_9NEOP</name>
<keyword evidence="2" id="KW-1185">Reference proteome</keyword>
<gene>
    <name evidence="1" type="ORF">IPOD504_LOCUS14805</name>
</gene>
<evidence type="ECO:0000313" key="2">
    <source>
        <dbReference type="Proteomes" id="UP000837857"/>
    </source>
</evidence>
<protein>
    <submittedName>
        <fullName evidence="1">Uncharacterized protein</fullName>
    </submittedName>
</protein>
<sequence>MRLGEKAQVVPVIAWSVDLTRPRSAQREPVELFFCARVHPTRRGVSAGVRYRGGPPPPLAAVPPAAPLPLQASAARQLGNRVACAEPLAMRQLQLLASSSYEITSCSPQYATFS</sequence>
<feature type="non-terminal residue" evidence="1">
    <location>
        <position position="114"/>
    </location>
</feature>
<organism evidence="1 2">
    <name type="scientific">Iphiclides podalirius</name>
    <name type="common">scarce swallowtail</name>
    <dbReference type="NCBI Taxonomy" id="110791"/>
    <lineage>
        <taxon>Eukaryota</taxon>
        <taxon>Metazoa</taxon>
        <taxon>Ecdysozoa</taxon>
        <taxon>Arthropoda</taxon>
        <taxon>Hexapoda</taxon>
        <taxon>Insecta</taxon>
        <taxon>Pterygota</taxon>
        <taxon>Neoptera</taxon>
        <taxon>Endopterygota</taxon>
        <taxon>Lepidoptera</taxon>
        <taxon>Glossata</taxon>
        <taxon>Ditrysia</taxon>
        <taxon>Papilionoidea</taxon>
        <taxon>Papilionidae</taxon>
        <taxon>Papilioninae</taxon>
        <taxon>Iphiclides</taxon>
    </lineage>
</organism>
<dbReference type="EMBL" id="OW152817">
    <property type="protein sequence ID" value="CAH2069242.1"/>
    <property type="molecule type" value="Genomic_DNA"/>
</dbReference>